<evidence type="ECO:0000313" key="1">
    <source>
        <dbReference type="EMBL" id="KAI4339385.1"/>
    </source>
</evidence>
<name>A0ACB9NS04_9MYRT</name>
<reference evidence="2" key="1">
    <citation type="journal article" date="2023" name="Front. Plant Sci.">
        <title>Chromosomal-level genome assembly of Melastoma candidum provides insights into trichome evolution.</title>
        <authorList>
            <person name="Zhong Y."/>
            <person name="Wu W."/>
            <person name="Sun C."/>
            <person name="Zou P."/>
            <person name="Liu Y."/>
            <person name="Dai S."/>
            <person name="Zhou R."/>
        </authorList>
    </citation>
    <scope>NUCLEOTIDE SEQUENCE [LARGE SCALE GENOMIC DNA]</scope>
</reference>
<protein>
    <submittedName>
        <fullName evidence="1">Uncharacterized protein</fullName>
    </submittedName>
</protein>
<organism evidence="1 2">
    <name type="scientific">Melastoma candidum</name>
    <dbReference type="NCBI Taxonomy" id="119954"/>
    <lineage>
        <taxon>Eukaryota</taxon>
        <taxon>Viridiplantae</taxon>
        <taxon>Streptophyta</taxon>
        <taxon>Embryophyta</taxon>
        <taxon>Tracheophyta</taxon>
        <taxon>Spermatophyta</taxon>
        <taxon>Magnoliopsida</taxon>
        <taxon>eudicotyledons</taxon>
        <taxon>Gunneridae</taxon>
        <taxon>Pentapetalae</taxon>
        <taxon>rosids</taxon>
        <taxon>malvids</taxon>
        <taxon>Myrtales</taxon>
        <taxon>Melastomataceae</taxon>
        <taxon>Melastomatoideae</taxon>
        <taxon>Melastomateae</taxon>
        <taxon>Melastoma</taxon>
    </lineage>
</organism>
<gene>
    <name evidence="1" type="ORF">MLD38_024336</name>
</gene>
<dbReference type="Proteomes" id="UP001057402">
    <property type="component" value="Chromosome 7"/>
</dbReference>
<sequence>MPYNGNDVVGEFSSSVTHKHPLRRFNIKEKIYDEHCDGCRGKATGELYGCIGCRFYLHKRCFELLLREIHHPLHPDHPLKPVDMNHSSECGYCHSSRSLGYSCDECGFFTDLRSADMTLWFENYMKEVTEESTPIRYPMHNHELAKFSVESWCNDPEFPE</sequence>
<dbReference type="EMBL" id="CM042886">
    <property type="protein sequence ID" value="KAI4339385.1"/>
    <property type="molecule type" value="Genomic_DNA"/>
</dbReference>
<proteinExistence type="predicted"/>
<evidence type="ECO:0000313" key="2">
    <source>
        <dbReference type="Proteomes" id="UP001057402"/>
    </source>
</evidence>
<comment type="caution">
    <text evidence="1">The sequence shown here is derived from an EMBL/GenBank/DDBJ whole genome shotgun (WGS) entry which is preliminary data.</text>
</comment>
<keyword evidence="2" id="KW-1185">Reference proteome</keyword>
<accession>A0ACB9NS04</accession>